<sequence>MSLERVLFAFVIVLALTLNVGFVVGDIDNPDHHDSVELFLAIIVSLVATVMKFGDRSPLGSTMLATSLVADVQLLAAAGVWGVAVAQLAPGAELGAKQMATIVSFATGAMVANVVSVVLLVIETANQRR</sequence>
<dbReference type="EMBL" id="SNXE01000003">
    <property type="protein sequence ID" value="TDP11166.1"/>
    <property type="molecule type" value="Genomic_DNA"/>
</dbReference>
<dbReference type="AlphaFoldDB" id="A0A4R6N839"/>
<name>A0A4R6N839_9BURK</name>
<keyword evidence="3" id="KW-1185">Reference proteome</keyword>
<evidence type="ECO:0000313" key="2">
    <source>
        <dbReference type="EMBL" id="TDP11166.1"/>
    </source>
</evidence>
<dbReference type="OrthoDB" id="3295158at2"/>
<keyword evidence="1" id="KW-1133">Transmembrane helix</keyword>
<evidence type="ECO:0000256" key="1">
    <source>
        <dbReference type="SAM" id="Phobius"/>
    </source>
</evidence>
<dbReference type="Pfam" id="PF19931">
    <property type="entry name" value="DUF6394"/>
    <property type="match status" value="1"/>
</dbReference>
<feature type="transmembrane region" description="Helical" evidence="1">
    <location>
        <begin position="65"/>
        <end position="89"/>
    </location>
</feature>
<keyword evidence="1" id="KW-0812">Transmembrane</keyword>
<dbReference type="Proteomes" id="UP000295357">
    <property type="component" value="Unassembled WGS sequence"/>
</dbReference>
<accession>A0A4R6N839</accession>
<evidence type="ECO:0000313" key="3">
    <source>
        <dbReference type="Proteomes" id="UP000295357"/>
    </source>
</evidence>
<dbReference type="InterPro" id="IPR045655">
    <property type="entry name" value="DUF6394"/>
</dbReference>
<organism evidence="2 3">
    <name type="scientific">Roseateles asaccharophilus</name>
    <dbReference type="NCBI Taxonomy" id="582607"/>
    <lineage>
        <taxon>Bacteria</taxon>
        <taxon>Pseudomonadati</taxon>
        <taxon>Pseudomonadota</taxon>
        <taxon>Betaproteobacteria</taxon>
        <taxon>Burkholderiales</taxon>
        <taxon>Sphaerotilaceae</taxon>
        <taxon>Roseateles</taxon>
    </lineage>
</organism>
<dbReference type="RefSeq" id="WP_133603085.1">
    <property type="nucleotide sequence ID" value="NZ_JAUFPJ010000010.1"/>
</dbReference>
<feature type="transmembrane region" description="Helical" evidence="1">
    <location>
        <begin position="101"/>
        <end position="122"/>
    </location>
</feature>
<feature type="transmembrane region" description="Helical" evidence="1">
    <location>
        <begin position="35"/>
        <end position="53"/>
    </location>
</feature>
<proteinExistence type="predicted"/>
<comment type="caution">
    <text evidence="2">The sequence shown here is derived from an EMBL/GenBank/DDBJ whole genome shotgun (WGS) entry which is preliminary data.</text>
</comment>
<protein>
    <submittedName>
        <fullName evidence="2">Uncharacterized protein</fullName>
    </submittedName>
</protein>
<reference evidence="2 3" key="1">
    <citation type="submission" date="2019-03" db="EMBL/GenBank/DDBJ databases">
        <title>Genomic Encyclopedia of Type Strains, Phase IV (KMG-IV): sequencing the most valuable type-strain genomes for metagenomic binning, comparative biology and taxonomic classification.</title>
        <authorList>
            <person name="Goeker M."/>
        </authorList>
    </citation>
    <scope>NUCLEOTIDE SEQUENCE [LARGE SCALE GENOMIC DNA]</scope>
    <source>
        <strain evidence="2 3">DSM 25082</strain>
    </source>
</reference>
<gene>
    <name evidence="2" type="ORF">DFR39_10389</name>
</gene>
<keyword evidence="1" id="KW-0472">Membrane</keyword>